<dbReference type="Proteomes" id="UP000248066">
    <property type="component" value="Unassembled WGS sequence"/>
</dbReference>
<evidence type="ECO:0008006" key="3">
    <source>
        <dbReference type="Google" id="ProtNLM"/>
    </source>
</evidence>
<comment type="caution">
    <text evidence="1">The sequence shown here is derived from an EMBL/GenBank/DDBJ whole genome shotgun (WGS) entry which is preliminary data.</text>
</comment>
<dbReference type="Pfam" id="PF10673">
    <property type="entry name" value="DUF2487"/>
    <property type="match status" value="1"/>
</dbReference>
<dbReference type="InterPro" id="IPR019615">
    <property type="entry name" value="DUF2487"/>
</dbReference>
<gene>
    <name evidence="1" type="ORF">CR205_07400</name>
</gene>
<protein>
    <recommendedName>
        <fullName evidence="3">DUF2487 family protein</fullName>
    </recommendedName>
</protein>
<proteinExistence type="predicted"/>
<evidence type="ECO:0000313" key="1">
    <source>
        <dbReference type="EMBL" id="PYZ98409.1"/>
    </source>
</evidence>
<dbReference type="AlphaFoldDB" id="A0A2W0HNF1"/>
<dbReference type="OrthoDB" id="2678750at2"/>
<evidence type="ECO:0000313" key="2">
    <source>
        <dbReference type="Proteomes" id="UP000248066"/>
    </source>
</evidence>
<dbReference type="EMBL" id="PDOF01000001">
    <property type="protein sequence ID" value="PYZ98409.1"/>
    <property type="molecule type" value="Genomic_DNA"/>
</dbReference>
<dbReference type="RefSeq" id="WP_110518282.1">
    <property type="nucleotide sequence ID" value="NZ_PDOF01000001.1"/>
</dbReference>
<keyword evidence="2" id="KW-1185">Reference proteome</keyword>
<accession>A0A2W0HNF1</accession>
<name>A0A2W0HNF1_9BACI</name>
<reference evidence="1 2" key="1">
    <citation type="submission" date="2017-10" db="EMBL/GenBank/DDBJ databases">
        <title>Bacillus sp. nov., a halophilic bacterium isolated from a Yangshapao Lake.</title>
        <authorList>
            <person name="Wang H."/>
        </authorList>
    </citation>
    <scope>NUCLEOTIDE SEQUENCE [LARGE SCALE GENOMIC DNA]</scope>
    <source>
        <strain evidence="1 2">YSP-3</strain>
    </source>
</reference>
<sequence>MKWNTTDADMYLKAREYVDTAVIPLVPLNWEKDFKGTVARGEFISLIADEIEKQFKGRVYQVPPFTYLAHESDSSKTERLAKWDRHLYENGFSHVIYLTSDGDWKRVEKDLTDTLLWIPALPLENVEPAYAKDMVSQQIKQILPMITDKWQSEPKER</sequence>
<organism evidence="1 2">
    <name type="scientific">Alteribacter lacisalsi</name>
    <dbReference type="NCBI Taxonomy" id="2045244"/>
    <lineage>
        <taxon>Bacteria</taxon>
        <taxon>Bacillati</taxon>
        <taxon>Bacillota</taxon>
        <taxon>Bacilli</taxon>
        <taxon>Bacillales</taxon>
        <taxon>Bacillaceae</taxon>
        <taxon>Alteribacter</taxon>
    </lineage>
</organism>